<sequence length="196" mass="22691">MLTRDAVCRLLVLVDKAIEAKTPEHNIIDPEEIKKSWRVGKVIKIMRTKCDDWQMSKMKEEQSIVPKNIVQRTILRICSHPAFDIVISMLHPCDNLADSPVYLNPALLKIVKAMRVLRLLRSLRLFKGLLPHLMTLIDRHINKKIRLGYDVGIGYLRGEEEVLYNINLMTTRASIIRELRLKCATGRLKIMKELGR</sequence>
<keyword evidence="2" id="KW-1185">Reference proteome</keyword>
<accession>A0AAD9JVT4</accession>
<evidence type="ECO:0000313" key="1">
    <source>
        <dbReference type="EMBL" id="KAK2159756.1"/>
    </source>
</evidence>
<organism evidence="1 2">
    <name type="scientific">Paralvinella palmiformis</name>
    <dbReference type="NCBI Taxonomy" id="53620"/>
    <lineage>
        <taxon>Eukaryota</taxon>
        <taxon>Metazoa</taxon>
        <taxon>Spiralia</taxon>
        <taxon>Lophotrochozoa</taxon>
        <taxon>Annelida</taxon>
        <taxon>Polychaeta</taxon>
        <taxon>Sedentaria</taxon>
        <taxon>Canalipalpata</taxon>
        <taxon>Terebellida</taxon>
        <taxon>Terebelliformia</taxon>
        <taxon>Alvinellidae</taxon>
        <taxon>Paralvinella</taxon>
    </lineage>
</organism>
<evidence type="ECO:0000313" key="2">
    <source>
        <dbReference type="Proteomes" id="UP001208570"/>
    </source>
</evidence>
<reference evidence="1" key="1">
    <citation type="journal article" date="2023" name="Mol. Biol. Evol.">
        <title>Third-Generation Sequencing Reveals the Adaptive Role of the Epigenome in Three Deep-Sea Polychaetes.</title>
        <authorList>
            <person name="Perez M."/>
            <person name="Aroh O."/>
            <person name="Sun Y."/>
            <person name="Lan Y."/>
            <person name="Juniper S.K."/>
            <person name="Young C.R."/>
            <person name="Angers B."/>
            <person name="Qian P.Y."/>
        </authorList>
    </citation>
    <scope>NUCLEOTIDE SEQUENCE</scope>
    <source>
        <strain evidence="1">P08H-3</strain>
    </source>
</reference>
<dbReference type="EMBL" id="JAODUP010000147">
    <property type="protein sequence ID" value="KAK2159756.1"/>
    <property type="molecule type" value="Genomic_DNA"/>
</dbReference>
<gene>
    <name evidence="1" type="ORF">LSH36_147g09021</name>
</gene>
<comment type="caution">
    <text evidence="1">The sequence shown here is derived from an EMBL/GenBank/DDBJ whole genome shotgun (WGS) entry which is preliminary data.</text>
</comment>
<proteinExistence type="predicted"/>
<dbReference type="Proteomes" id="UP001208570">
    <property type="component" value="Unassembled WGS sequence"/>
</dbReference>
<protein>
    <submittedName>
        <fullName evidence="1">Uncharacterized protein</fullName>
    </submittedName>
</protein>
<name>A0AAD9JVT4_9ANNE</name>
<dbReference type="AlphaFoldDB" id="A0AAD9JVT4"/>